<dbReference type="OrthoDB" id="9960806at2"/>
<reference evidence="1 2" key="1">
    <citation type="submission" date="2017-07" db="EMBL/GenBank/DDBJ databases">
        <title>Complete genome sequence of Actinoalloteichus hoggarensis DSM 45943, type strain of Actinoalloteichus hoggarensis.</title>
        <authorList>
            <person name="Ruckert C."/>
            <person name="Nouioui I."/>
            <person name="Willmese J."/>
            <person name="van Wezel G."/>
            <person name="Klenk H.-P."/>
            <person name="Kalinowski J."/>
            <person name="Zotchev S.B."/>
        </authorList>
    </citation>
    <scope>NUCLEOTIDE SEQUENCE [LARGE SCALE GENOMIC DNA]</scope>
    <source>
        <strain evidence="1 2">DSM 45943</strain>
    </source>
</reference>
<gene>
    <name evidence="1" type="ORF">AHOG_09220</name>
</gene>
<dbReference type="EMBL" id="CP022521">
    <property type="protein sequence ID" value="ASO19488.1"/>
    <property type="molecule type" value="Genomic_DNA"/>
</dbReference>
<protein>
    <submittedName>
        <fullName evidence="1">Uncharacterized protein</fullName>
    </submittedName>
</protein>
<sequence>MALAGCAPPSYEGSGVRVGSAPDLVSTAVSEDPPVSVYFVWGRGPELVAVDEALQSCEPEVDGCAGPVVDAALLMSEVGQAVSDLEIREFYPDVAGIADRSAESSAAFNAGD</sequence>
<proteinExistence type="predicted"/>
<dbReference type="KEGG" id="ahg:AHOG_09220"/>
<evidence type="ECO:0000313" key="2">
    <source>
        <dbReference type="Proteomes" id="UP000204221"/>
    </source>
</evidence>
<dbReference type="RefSeq" id="WP_093940982.1">
    <property type="nucleotide sequence ID" value="NZ_CP022521.1"/>
</dbReference>
<dbReference type="Proteomes" id="UP000204221">
    <property type="component" value="Chromosome"/>
</dbReference>
<accession>A0A221W198</accession>
<dbReference type="AlphaFoldDB" id="A0A221W198"/>
<organism evidence="1 2">
    <name type="scientific">Actinoalloteichus hoggarensis</name>
    <dbReference type="NCBI Taxonomy" id="1470176"/>
    <lineage>
        <taxon>Bacteria</taxon>
        <taxon>Bacillati</taxon>
        <taxon>Actinomycetota</taxon>
        <taxon>Actinomycetes</taxon>
        <taxon>Pseudonocardiales</taxon>
        <taxon>Pseudonocardiaceae</taxon>
        <taxon>Actinoalloteichus</taxon>
    </lineage>
</organism>
<name>A0A221W198_9PSEU</name>
<keyword evidence="2" id="KW-1185">Reference proteome</keyword>
<evidence type="ECO:0000313" key="1">
    <source>
        <dbReference type="EMBL" id="ASO19488.1"/>
    </source>
</evidence>